<dbReference type="SUPFAM" id="SSF56112">
    <property type="entry name" value="Protein kinase-like (PK-like)"/>
    <property type="match status" value="1"/>
</dbReference>
<dbReference type="InterPro" id="IPR051678">
    <property type="entry name" value="AGP_Transferase"/>
</dbReference>
<gene>
    <name evidence="2" type="ORF">PsYK624_159350</name>
</gene>
<dbReference type="EMBL" id="BPQB01000116">
    <property type="protein sequence ID" value="GJE99664.1"/>
    <property type="molecule type" value="Genomic_DNA"/>
</dbReference>
<organism evidence="2 3">
    <name type="scientific">Phanerochaete sordida</name>
    <dbReference type="NCBI Taxonomy" id="48140"/>
    <lineage>
        <taxon>Eukaryota</taxon>
        <taxon>Fungi</taxon>
        <taxon>Dikarya</taxon>
        <taxon>Basidiomycota</taxon>
        <taxon>Agaricomycotina</taxon>
        <taxon>Agaricomycetes</taxon>
        <taxon>Polyporales</taxon>
        <taxon>Phanerochaetaceae</taxon>
        <taxon>Phanerochaete</taxon>
    </lineage>
</organism>
<dbReference type="PANTHER" id="PTHR21310">
    <property type="entry name" value="AMINOGLYCOSIDE PHOSPHOTRANSFERASE-RELATED-RELATED"/>
    <property type="match status" value="1"/>
</dbReference>
<evidence type="ECO:0000259" key="1">
    <source>
        <dbReference type="Pfam" id="PF01636"/>
    </source>
</evidence>
<sequence length="248" mass="28274">MRLAYKAGYPDYNLRRVQSLPLGLHGKYTYEDGIAEVLATMFVRANTTIPVPDILDVIELPRDTFIIMNTLPGKHLGGGLEHMDAAGVAAFVDDLRGWLHQLRSLVPPPGTSVGSVLGTPSTQFRISTSDPIGPYRTIDELHQDILNRFIEPEAADQVVRKSYSKRHRLCFTHCDLNSRNVLMHNGRLSGLVDFGSSGWFPEYWEYGASSWGFTYYYPQWVEGLHKIFPQYRDEYEAEEILWDQINPH</sequence>
<dbReference type="Gene3D" id="3.30.200.150">
    <property type="match status" value="1"/>
</dbReference>
<protein>
    <recommendedName>
        <fullName evidence="1">Aminoglycoside phosphotransferase domain-containing protein</fullName>
    </recommendedName>
</protein>
<dbReference type="Gene3D" id="3.90.1200.10">
    <property type="match status" value="1"/>
</dbReference>
<comment type="caution">
    <text evidence="2">The sequence shown here is derived from an EMBL/GenBank/DDBJ whole genome shotgun (WGS) entry which is preliminary data.</text>
</comment>
<feature type="domain" description="Aminoglycoside phosphotransferase" evidence="1">
    <location>
        <begin position="45"/>
        <end position="207"/>
    </location>
</feature>
<evidence type="ECO:0000313" key="2">
    <source>
        <dbReference type="EMBL" id="GJE99664.1"/>
    </source>
</evidence>
<name>A0A9P3GUD9_9APHY</name>
<dbReference type="Proteomes" id="UP000703269">
    <property type="component" value="Unassembled WGS sequence"/>
</dbReference>
<reference evidence="2 3" key="1">
    <citation type="submission" date="2021-08" db="EMBL/GenBank/DDBJ databases">
        <title>Draft Genome Sequence of Phanerochaete sordida strain YK-624.</title>
        <authorList>
            <person name="Mori T."/>
            <person name="Dohra H."/>
            <person name="Suzuki T."/>
            <person name="Kawagishi H."/>
            <person name="Hirai H."/>
        </authorList>
    </citation>
    <scope>NUCLEOTIDE SEQUENCE [LARGE SCALE GENOMIC DNA]</scope>
    <source>
        <strain evidence="2 3">YK-624</strain>
    </source>
</reference>
<evidence type="ECO:0000313" key="3">
    <source>
        <dbReference type="Proteomes" id="UP000703269"/>
    </source>
</evidence>
<dbReference type="InterPro" id="IPR011009">
    <property type="entry name" value="Kinase-like_dom_sf"/>
</dbReference>
<accession>A0A9P3GUD9</accession>
<dbReference type="OrthoDB" id="5404599at2759"/>
<keyword evidence="3" id="KW-1185">Reference proteome</keyword>
<dbReference type="InterPro" id="IPR002575">
    <property type="entry name" value="Aminoglycoside_PTrfase"/>
</dbReference>
<dbReference type="Pfam" id="PF01636">
    <property type="entry name" value="APH"/>
    <property type="match status" value="1"/>
</dbReference>
<dbReference type="PANTHER" id="PTHR21310:SF15">
    <property type="entry name" value="AMINOGLYCOSIDE PHOSPHOTRANSFERASE DOMAIN-CONTAINING PROTEIN"/>
    <property type="match status" value="1"/>
</dbReference>
<dbReference type="AlphaFoldDB" id="A0A9P3GUD9"/>
<proteinExistence type="predicted"/>